<name>A0A919W7J0_9ACTN</name>
<organism evidence="1 2">
    <name type="scientific">Paractinoplanes toevensis</name>
    <dbReference type="NCBI Taxonomy" id="571911"/>
    <lineage>
        <taxon>Bacteria</taxon>
        <taxon>Bacillati</taxon>
        <taxon>Actinomycetota</taxon>
        <taxon>Actinomycetes</taxon>
        <taxon>Micromonosporales</taxon>
        <taxon>Micromonosporaceae</taxon>
        <taxon>Paractinoplanes</taxon>
    </lineage>
</organism>
<gene>
    <name evidence="1" type="ORF">Ato02nite_010940</name>
</gene>
<dbReference type="SUPFAM" id="SSF47413">
    <property type="entry name" value="lambda repressor-like DNA-binding domains"/>
    <property type="match status" value="1"/>
</dbReference>
<evidence type="ECO:0008006" key="3">
    <source>
        <dbReference type="Google" id="ProtNLM"/>
    </source>
</evidence>
<reference evidence="1 2" key="1">
    <citation type="submission" date="2021-03" db="EMBL/GenBank/DDBJ databases">
        <title>Whole genome shotgun sequence of Actinoplanes toevensis NBRC 105298.</title>
        <authorList>
            <person name="Komaki H."/>
            <person name="Tamura T."/>
        </authorList>
    </citation>
    <scope>NUCLEOTIDE SEQUENCE [LARGE SCALE GENOMIC DNA]</scope>
    <source>
        <strain evidence="1 2">NBRC 105298</strain>
    </source>
</reference>
<dbReference type="InterPro" id="IPR010982">
    <property type="entry name" value="Lambda_DNA-bd_dom_sf"/>
</dbReference>
<dbReference type="InterPro" id="IPR001387">
    <property type="entry name" value="Cro/C1-type_HTH"/>
</dbReference>
<dbReference type="CDD" id="cd00093">
    <property type="entry name" value="HTH_XRE"/>
    <property type="match status" value="1"/>
</dbReference>
<dbReference type="Gene3D" id="1.10.260.40">
    <property type="entry name" value="lambda repressor-like DNA-binding domains"/>
    <property type="match status" value="1"/>
</dbReference>
<keyword evidence="2" id="KW-1185">Reference proteome</keyword>
<dbReference type="RefSeq" id="WP_213005275.1">
    <property type="nucleotide sequence ID" value="NZ_BOQN01000014.1"/>
</dbReference>
<evidence type="ECO:0000313" key="1">
    <source>
        <dbReference type="EMBL" id="GIM89301.1"/>
    </source>
</evidence>
<evidence type="ECO:0000313" key="2">
    <source>
        <dbReference type="Proteomes" id="UP000677082"/>
    </source>
</evidence>
<proteinExistence type="predicted"/>
<accession>A0A919W7J0</accession>
<dbReference type="GO" id="GO:0003677">
    <property type="term" value="F:DNA binding"/>
    <property type="evidence" value="ECO:0007669"/>
    <property type="project" value="InterPro"/>
</dbReference>
<dbReference type="AlphaFoldDB" id="A0A919W7J0"/>
<dbReference type="Proteomes" id="UP000677082">
    <property type="component" value="Unassembled WGS sequence"/>
</dbReference>
<dbReference type="Pfam" id="PF13560">
    <property type="entry name" value="HTH_31"/>
    <property type="match status" value="1"/>
</dbReference>
<sequence length="207" mass="22204">MSTAVVEALTFRRSHGPPDRLVPADQSVLAPFLDTLLGELPWWNRGWRVAEVGAARSSSSSRALSPEVMQVVEVTVPGLLNGDAGEVLPFSARVRFLEDRLLRWQMKIGEVVIGPGLAPAGEPEPHAFGAVFQLLAEMRGLSFKEVAHRTGRAESTINRLRAGALVPERMLIEELARALDLPAASLAVIAGLDPADPGRARDPAPPA</sequence>
<protein>
    <recommendedName>
        <fullName evidence="3">HTH cro/C1-type domain-containing protein</fullName>
    </recommendedName>
</protein>
<comment type="caution">
    <text evidence="1">The sequence shown here is derived from an EMBL/GenBank/DDBJ whole genome shotgun (WGS) entry which is preliminary data.</text>
</comment>
<dbReference type="EMBL" id="BOQN01000014">
    <property type="protein sequence ID" value="GIM89301.1"/>
    <property type="molecule type" value="Genomic_DNA"/>
</dbReference>